<gene>
    <name evidence="2" type="ORF">NSPWAT_0615</name>
</gene>
<evidence type="ECO:0000313" key="2">
    <source>
        <dbReference type="EMBL" id="CAI2717474.1"/>
    </source>
</evidence>
<keyword evidence="1" id="KW-0812">Transmembrane</keyword>
<evidence type="ECO:0000313" key="3">
    <source>
        <dbReference type="Proteomes" id="UP001157733"/>
    </source>
</evidence>
<sequence>MEGLITEQSIMGAVILLVGIGLLNWCSRLEYKEYMVRTNPREKWGYLDGTKKDEVKKRSLRGTVMALIGAGCSLWGFIILVIHFSQMN</sequence>
<evidence type="ECO:0000256" key="1">
    <source>
        <dbReference type="SAM" id="Phobius"/>
    </source>
</evidence>
<name>A0ABN8VZX7_9BACT</name>
<keyword evidence="1" id="KW-0472">Membrane</keyword>
<keyword evidence="1" id="KW-1133">Transmembrane helix</keyword>
<organism evidence="2 3">
    <name type="scientific">Nitrospina watsonii</name>
    <dbReference type="NCBI Taxonomy" id="1323948"/>
    <lineage>
        <taxon>Bacteria</taxon>
        <taxon>Pseudomonadati</taxon>
        <taxon>Nitrospinota/Tectimicrobiota group</taxon>
        <taxon>Nitrospinota</taxon>
        <taxon>Nitrospinia</taxon>
        <taxon>Nitrospinales</taxon>
        <taxon>Nitrospinaceae</taxon>
        <taxon>Nitrospina</taxon>
    </lineage>
</organism>
<feature type="transmembrane region" description="Helical" evidence="1">
    <location>
        <begin position="6"/>
        <end position="27"/>
    </location>
</feature>
<accession>A0ABN8VZX7</accession>
<protein>
    <submittedName>
        <fullName evidence="2">Uncharacterized protein</fullName>
    </submittedName>
</protein>
<reference evidence="2 3" key="1">
    <citation type="submission" date="2022-09" db="EMBL/GenBank/DDBJ databases">
        <authorList>
            <person name="Kop L."/>
        </authorList>
    </citation>
    <scope>NUCLEOTIDE SEQUENCE [LARGE SCALE GENOMIC DNA]</scope>
    <source>
        <strain evidence="2 3">347</strain>
    </source>
</reference>
<dbReference type="RefSeq" id="WP_282010413.1">
    <property type="nucleotide sequence ID" value="NZ_OX336137.1"/>
</dbReference>
<dbReference type="Proteomes" id="UP001157733">
    <property type="component" value="Chromosome"/>
</dbReference>
<feature type="transmembrane region" description="Helical" evidence="1">
    <location>
        <begin position="64"/>
        <end position="85"/>
    </location>
</feature>
<dbReference type="EMBL" id="OX336137">
    <property type="protein sequence ID" value="CAI2717474.1"/>
    <property type="molecule type" value="Genomic_DNA"/>
</dbReference>
<proteinExistence type="predicted"/>
<keyword evidence="3" id="KW-1185">Reference proteome</keyword>